<dbReference type="AlphaFoldDB" id="Q54NB7"/>
<gene>
    <name evidence="1" type="ORF">DDB_G0285355</name>
</gene>
<dbReference type="PaxDb" id="44689-DDB0186468"/>
<proteinExistence type="predicted"/>
<accession>Q54NB7</accession>
<dbReference type="GeneID" id="8625071"/>
<protein>
    <submittedName>
        <fullName evidence="1">Uncharacterized protein</fullName>
    </submittedName>
</protein>
<evidence type="ECO:0000313" key="1">
    <source>
        <dbReference type="EMBL" id="EAL64752.1"/>
    </source>
</evidence>
<sequence length="196" mass="22638">MSYNITTPLNNNIQNSCPSLGHLIENNNNKIFDNNSNQWRFSYPLDLNNNNYNNNNNNNNYNNIKNNNKNNKINNWKNGIISNNGYQSKSCPNLLNSYSKKQQNEETTNIDFKELNDMFEPRPVRSTKLEEMVKGRIKERLGKLLNNEMMQKQGKAIGKGASIYENNISKSKERARNILSLQHQSQPNLSSIIIVN</sequence>
<dbReference type="dictyBase" id="DDB_G0285355"/>
<dbReference type="eggNOG" id="ENOG502RHNX">
    <property type="taxonomic scope" value="Eukaryota"/>
</dbReference>
<keyword evidence="2" id="KW-1185">Reference proteome</keyword>
<dbReference type="OMA" id="SCPTIGH"/>
<dbReference type="Proteomes" id="UP000002195">
    <property type="component" value="Unassembled WGS sequence"/>
</dbReference>
<comment type="caution">
    <text evidence="1">The sequence shown here is derived from an EMBL/GenBank/DDBJ whole genome shotgun (WGS) entry which is preliminary data.</text>
</comment>
<dbReference type="KEGG" id="ddi:DDB_G0285355"/>
<dbReference type="InParanoid" id="Q54NB7"/>
<dbReference type="FunCoup" id="Q54NB7">
    <property type="interactions" value="877"/>
</dbReference>
<organism evidence="1 2">
    <name type="scientific">Dictyostelium discoideum</name>
    <name type="common">Social amoeba</name>
    <dbReference type="NCBI Taxonomy" id="44689"/>
    <lineage>
        <taxon>Eukaryota</taxon>
        <taxon>Amoebozoa</taxon>
        <taxon>Evosea</taxon>
        <taxon>Eumycetozoa</taxon>
        <taxon>Dictyostelia</taxon>
        <taxon>Dictyosteliales</taxon>
        <taxon>Dictyosteliaceae</taxon>
        <taxon>Dictyostelium</taxon>
    </lineage>
</organism>
<evidence type="ECO:0000313" key="2">
    <source>
        <dbReference type="Proteomes" id="UP000002195"/>
    </source>
</evidence>
<dbReference type="EMBL" id="AAFI02000079">
    <property type="protein sequence ID" value="EAL64752.1"/>
    <property type="molecule type" value="Genomic_DNA"/>
</dbReference>
<dbReference type="HOGENOM" id="CLU_1392462_0_0_1"/>
<reference evidence="1 2" key="1">
    <citation type="journal article" date="2005" name="Nature">
        <title>The genome of the social amoeba Dictyostelium discoideum.</title>
        <authorList>
            <consortium name="The Dictyostelium discoideum Sequencing Consortium"/>
            <person name="Eichinger L."/>
            <person name="Pachebat J.A."/>
            <person name="Glockner G."/>
            <person name="Rajandream M.A."/>
            <person name="Sucgang R."/>
            <person name="Berriman M."/>
            <person name="Song J."/>
            <person name="Olsen R."/>
            <person name="Szafranski K."/>
            <person name="Xu Q."/>
            <person name="Tunggal B."/>
            <person name="Kummerfeld S."/>
            <person name="Madera M."/>
            <person name="Konfortov B.A."/>
            <person name="Rivero F."/>
            <person name="Bankier A.T."/>
            <person name="Lehmann R."/>
            <person name="Hamlin N."/>
            <person name="Davies R."/>
            <person name="Gaudet P."/>
            <person name="Fey P."/>
            <person name="Pilcher K."/>
            <person name="Chen G."/>
            <person name="Saunders D."/>
            <person name="Sodergren E."/>
            <person name="Davis P."/>
            <person name="Kerhornou A."/>
            <person name="Nie X."/>
            <person name="Hall N."/>
            <person name="Anjard C."/>
            <person name="Hemphill L."/>
            <person name="Bason N."/>
            <person name="Farbrother P."/>
            <person name="Desany B."/>
            <person name="Just E."/>
            <person name="Morio T."/>
            <person name="Rost R."/>
            <person name="Churcher C."/>
            <person name="Cooper J."/>
            <person name="Haydock S."/>
            <person name="van Driessche N."/>
            <person name="Cronin A."/>
            <person name="Goodhead I."/>
            <person name="Muzny D."/>
            <person name="Mourier T."/>
            <person name="Pain A."/>
            <person name="Lu M."/>
            <person name="Harper D."/>
            <person name="Lindsay R."/>
            <person name="Hauser H."/>
            <person name="James K."/>
            <person name="Quiles M."/>
            <person name="Madan Babu M."/>
            <person name="Saito T."/>
            <person name="Buchrieser C."/>
            <person name="Wardroper A."/>
            <person name="Felder M."/>
            <person name="Thangavelu M."/>
            <person name="Johnson D."/>
            <person name="Knights A."/>
            <person name="Loulseged H."/>
            <person name="Mungall K."/>
            <person name="Oliver K."/>
            <person name="Price C."/>
            <person name="Quail M.A."/>
            <person name="Urushihara H."/>
            <person name="Hernandez J."/>
            <person name="Rabbinowitsch E."/>
            <person name="Steffen D."/>
            <person name="Sanders M."/>
            <person name="Ma J."/>
            <person name="Kohara Y."/>
            <person name="Sharp S."/>
            <person name="Simmonds M."/>
            <person name="Spiegler S."/>
            <person name="Tivey A."/>
            <person name="Sugano S."/>
            <person name="White B."/>
            <person name="Walker D."/>
            <person name="Woodward J."/>
            <person name="Winckler T."/>
            <person name="Tanaka Y."/>
            <person name="Shaulsky G."/>
            <person name="Schleicher M."/>
            <person name="Weinstock G."/>
            <person name="Rosenthal A."/>
            <person name="Cox E.C."/>
            <person name="Chisholm R.L."/>
            <person name="Gibbs R."/>
            <person name="Loomis W.F."/>
            <person name="Platzer M."/>
            <person name="Kay R.R."/>
            <person name="Williams J."/>
            <person name="Dear P.H."/>
            <person name="Noegel A.A."/>
            <person name="Barrell B."/>
            <person name="Kuspa A."/>
        </authorList>
    </citation>
    <scope>NUCLEOTIDE SEQUENCE [LARGE SCALE GENOMIC DNA]</scope>
    <source>
        <strain evidence="1 2">AX4</strain>
    </source>
</reference>
<dbReference type="RefSeq" id="XP_638263.1">
    <property type="nucleotide sequence ID" value="XM_633171.1"/>
</dbReference>
<name>Q54NB7_DICDI</name>
<dbReference type="VEuPathDB" id="AmoebaDB:DDB_G0285355"/>